<dbReference type="RefSeq" id="XP_043138919.1">
    <property type="nucleotide sequence ID" value="XM_043281440.1"/>
</dbReference>
<dbReference type="Proteomes" id="UP000637239">
    <property type="component" value="Chromosome 6"/>
</dbReference>
<reference evidence="2" key="1">
    <citation type="submission" date="2021-01" db="EMBL/GenBank/DDBJ databases">
        <authorList>
            <consortium name="Aspergillus chevalieri M1 genome sequencing consortium"/>
            <person name="Kazuki M."/>
            <person name="Futagami T."/>
        </authorList>
    </citation>
    <scope>NUCLEOTIDE SEQUENCE</scope>
    <source>
        <strain evidence="2">M1</strain>
    </source>
</reference>
<feature type="region of interest" description="Disordered" evidence="1">
    <location>
        <begin position="206"/>
        <end position="236"/>
    </location>
</feature>
<sequence>MDPVCRYRWIRHIREQPEERQQDIESSWSYFEEWTLTLIQDATTIEATTMTQLTRLHQAEDQDPREFHAHLDSLEQHFPRQDEKQRAFFFLSKLTTNLRRYIQGHVIHLPTNRDEIVSLATRFWNLSKPDRKRKAEGPPSDHIPSKRGRGGFRGSHRGQRGGLNRPSHNPPKDKDTDYSANARRNPIGRDGKLLRCYICDSEEHLSPDCRKQNTTAQSATQQARPQNNSGNGRESK</sequence>
<gene>
    <name evidence="2" type="ORF">ACHE_60283A</name>
</gene>
<feature type="compositionally biased region" description="Basic residues" evidence="1">
    <location>
        <begin position="145"/>
        <end position="159"/>
    </location>
</feature>
<dbReference type="KEGG" id="ache:ACHE_60283A"/>
<protein>
    <submittedName>
        <fullName evidence="2">Uncharacterized protein</fullName>
    </submittedName>
</protein>
<dbReference type="EMBL" id="AP024421">
    <property type="protein sequence ID" value="BCR90397.1"/>
    <property type="molecule type" value="Genomic_DNA"/>
</dbReference>
<dbReference type="AlphaFoldDB" id="A0A7R7VTE5"/>
<keyword evidence="3" id="KW-1185">Reference proteome</keyword>
<evidence type="ECO:0000313" key="2">
    <source>
        <dbReference type="EMBL" id="BCR90397.1"/>
    </source>
</evidence>
<proteinExistence type="predicted"/>
<feature type="compositionally biased region" description="Low complexity" evidence="1">
    <location>
        <begin position="214"/>
        <end position="223"/>
    </location>
</feature>
<feature type="compositionally biased region" description="Polar residues" evidence="1">
    <location>
        <begin position="224"/>
        <end position="236"/>
    </location>
</feature>
<feature type="region of interest" description="Disordered" evidence="1">
    <location>
        <begin position="129"/>
        <end position="186"/>
    </location>
</feature>
<reference evidence="2" key="2">
    <citation type="submission" date="2021-02" db="EMBL/GenBank/DDBJ databases">
        <title>Aspergillus chevalieri M1 genome sequence.</title>
        <authorList>
            <person name="Kadooka C."/>
            <person name="Mori K."/>
            <person name="Futagami T."/>
        </authorList>
    </citation>
    <scope>NUCLEOTIDE SEQUENCE</scope>
    <source>
        <strain evidence="2">M1</strain>
    </source>
</reference>
<evidence type="ECO:0000313" key="3">
    <source>
        <dbReference type="Proteomes" id="UP000637239"/>
    </source>
</evidence>
<name>A0A7R7VTE5_ASPCH</name>
<dbReference type="GeneID" id="66984755"/>
<organism evidence="2 3">
    <name type="scientific">Aspergillus chevalieri</name>
    <name type="common">Eurotium chevalieri</name>
    <dbReference type="NCBI Taxonomy" id="182096"/>
    <lineage>
        <taxon>Eukaryota</taxon>
        <taxon>Fungi</taxon>
        <taxon>Dikarya</taxon>
        <taxon>Ascomycota</taxon>
        <taxon>Pezizomycotina</taxon>
        <taxon>Eurotiomycetes</taxon>
        <taxon>Eurotiomycetidae</taxon>
        <taxon>Eurotiales</taxon>
        <taxon>Aspergillaceae</taxon>
        <taxon>Aspergillus</taxon>
        <taxon>Aspergillus subgen. Aspergillus</taxon>
    </lineage>
</organism>
<evidence type="ECO:0000256" key="1">
    <source>
        <dbReference type="SAM" id="MobiDB-lite"/>
    </source>
</evidence>
<accession>A0A7R7VTE5</accession>